<dbReference type="InterPro" id="IPR029063">
    <property type="entry name" value="SAM-dependent_MTases_sf"/>
</dbReference>
<gene>
    <name evidence="1" type="ORF">GJ654_00110</name>
</gene>
<dbReference type="EMBL" id="WNKS01000001">
    <property type="protein sequence ID" value="MTV29387.1"/>
    <property type="molecule type" value="Genomic_DNA"/>
</dbReference>
<evidence type="ECO:0008006" key="3">
    <source>
        <dbReference type="Google" id="ProtNLM"/>
    </source>
</evidence>
<sequence length="315" mass="36075">MANPDEPSCQPRNSFAIELPEPYLFEIYVKKNSDLASFSESRALTHYKSCGRKEGRVCSQIDSKAAFKALVPKSISILEIGPYIRPAFKKDAYNVEYLDAFSTSELREKARAAPGENPANAPDIDYVWKGEPYSQLVKKTFGCVYSSHAIEHQPCLVYHLNQVSSVLEENGYYFIAVPDKRYCFDRFFPESTLADILDAYLLDRRAHSPRTLLRSRLLTTHNDPARHWSGEATVDPLKQPVTKAYGKRIKDTLALWRQRTGYVDGHAWQFTPDNFEHLIQCIYEAELSSMKLEVVYPTIKNRFEFFAVLRKASHG</sequence>
<reference evidence="1 2" key="1">
    <citation type="submission" date="2019-11" db="EMBL/GenBank/DDBJ databases">
        <title>Whole-genome sequence of a Rhodoblastus acidophilus DSM 142.</title>
        <authorList>
            <person name="Kyndt J.A."/>
            <person name="Meyer T.E."/>
        </authorList>
    </citation>
    <scope>NUCLEOTIDE SEQUENCE [LARGE SCALE GENOMIC DNA]</scope>
    <source>
        <strain evidence="1 2">DSM 142</strain>
    </source>
</reference>
<dbReference type="AlphaFoldDB" id="A0A6N8DGY2"/>
<dbReference type="SUPFAM" id="SSF53335">
    <property type="entry name" value="S-adenosyl-L-methionine-dependent methyltransferases"/>
    <property type="match status" value="1"/>
</dbReference>
<organism evidence="1 2">
    <name type="scientific">Rhodoblastus acidophilus</name>
    <name type="common">Rhodopseudomonas acidophila</name>
    <dbReference type="NCBI Taxonomy" id="1074"/>
    <lineage>
        <taxon>Bacteria</taxon>
        <taxon>Pseudomonadati</taxon>
        <taxon>Pseudomonadota</taxon>
        <taxon>Alphaproteobacteria</taxon>
        <taxon>Hyphomicrobiales</taxon>
        <taxon>Rhodoblastaceae</taxon>
        <taxon>Rhodoblastus</taxon>
    </lineage>
</organism>
<dbReference type="Gene3D" id="3.40.50.150">
    <property type="entry name" value="Vaccinia Virus protein VP39"/>
    <property type="match status" value="1"/>
</dbReference>
<evidence type="ECO:0000313" key="2">
    <source>
        <dbReference type="Proteomes" id="UP000439113"/>
    </source>
</evidence>
<accession>A0A6N8DGY2</accession>
<proteinExistence type="predicted"/>
<dbReference type="OrthoDB" id="210346at2"/>
<protein>
    <recommendedName>
        <fullName evidence="3">Methyltransferase domain-containing protein</fullName>
    </recommendedName>
</protein>
<dbReference type="RefSeq" id="WP_155444065.1">
    <property type="nucleotide sequence ID" value="NZ_JAOQNR010000001.1"/>
</dbReference>
<comment type="caution">
    <text evidence="1">The sequence shown here is derived from an EMBL/GenBank/DDBJ whole genome shotgun (WGS) entry which is preliminary data.</text>
</comment>
<evidence type="ECO:0000313" key="1">
    <source>
        <dbReference type="EMBL" id="MTV29387.1"/>
    </source>
</evidence>
<dbReference type="Proteomes" id="UP000439113">
    <property type="component" value="Unassembled WGS sequence"/>
</dbReference>
<name>A0A6N8DGY2_RHOAC</name>